<proteinExistence type="predicted"/>
<keyword evidence="1" id="KW-1133">Transmembrane helix</keyword>
<dbReference type="PANTHER" id="PTHR16295">
    <property type="entry name" value="TRAF-TYPE ZINC FINGER PROTEIN-RELATED"/>
    <property type="match status" value="1"/>
</dbReference>
<dbReference type="GO" id="GO:0005739">
    <property type="term" value="C:mitochondrion"/>
    <property type="evidence" value="ECO:0007669"/>
    <property type="project" value="TreeGrafter"/>
</dbReference>
<feature type="transmembrane region" description="Helical" evidence="1">
    <location>
        <begin position="172"/>
        <end position="190"/>
    </location>
</feature>
<protein>
    <submittedName>
        <fullName evidence="2">Uncharacterized protein</fullName>
    </submittedName>
</protein>
<dbReference type="AlphaFoldDB" id="A0AAW1NJ41"/>
<dbReference type="InterPro" id="IPR013083">
    <property type="entry name" value="Znf_RING/FYVE/PHD"/>
</dbReference>
<gene>
    <name evidence="2" type="ORF">RND81_01G225400</name>
</gene>
<accession>A0AAW1NJ41</accession>
<name>A0AAW1NJ41_SAPOF</name>
<sequence>MAMISEQTATICNHCNRPIPPTNIDLHFVHCSRNLEKCVVCGEMVPRKNAQDHYVNTHAPVACSLCNETMERDILDVHKGESCPQRIDTCEFCEFPLPAIDLIEHQEVCGNRTELCHRCNIYIRLRDHYVHETTCNDVAEGIVNSSRDRRPAAERRAGPERRAAPTFLQKHALFSFAIAGAAFIIGSLIFQKKPDSNPGR</sequence>
<keyword evidence="1" id="KW-0472">Membrane</keyword>
<comment type="caution">
    <text evidence="2">The sequence shown here is derived from an EMBL/GenBank/DDBJ whole genome shotgun (WGS) entry which is preliminary data.</text>
</comment>
<organism evidence="2 3">
    <name type="scientific">Saponaria officinalis</name>
    <name type="common">Common soapwort</name>
    <name type="synonym">Lychnis saponaria</name>
    <dbReference type="NCBI Taxonomy" id="3572"/>
    <lineage>
        <taxon>Eukaryota</taxon>
        <taxon>Viridiplantae</taxon>
        <taxon>Streptophyta</taxon>
        <taxon>Embryophyta</taxon>
        <taxon>Tracheophyta</taxon>
        <taxon>Spermatophyta</taxon>
        <taxon>Magnoliopsida</taxon>
        <taxon>eudicotyledons</taxon>
        <taxon>Gunneridae</taxon>
        <taxon>Pentapetalae</taxon>
        <taxon>Caryophyllales</taxon>
        <taxon>Caryophyllaceae</taxon>
        <taxon>Caryophylleae</taxon>
        <taxon>Saponaria</taxon>
    </lineage>
</organism>
<dbReference type="PANTHER" id="PTHR16295:SF10">
    <property type="entry name" value="EXPRESSED PROTEIN"/>
    <property type="match status" value="1"/>
</dbReference>
<evidence type="ECO:0000313" key="3">
    <source>
        <dbReference type="Proteomes" id="UP001443914"/>
    </source>
</evidence>
<keyword evidence="3" id="KW-1185">Reference proteome</keyword>
<reference evidence="2" key="1">
    <citation type="submission" date="2024-03" db="EMBL/GenBank/DDBJ databases">
        <title>WGS assembly of Saponaria officinalis var. Norfolk2.</title>
        <authorList>
            <person name="Jenkins J."/>
            <person name="Shu S."/>
            <person name="Grimwood J."/>
            <person name="Barry K."/>
            <person name="Goodstein D."/>
            <person name="Schmutz J."/>
            <person name="Leebens-Mack J."/>
            <person name="Osbourn A."/>
        </authorList>
    </citation>
    <scope>NUCLEOTIDE SEQUENCE [LARGE SCALE GENOMIC DNA]</scope>
    <source>
        <strain evidence="2">JIC</strain>
    </source>
</reference>
<evidence type="ECO:0000256" key="1">
    <source>
        <dbReference type="SAM" id="Phobius"/>
    </source>
</evidence>
<keyword evidence="1" id="KW-0812">Transmembrane</keyword>
<evidence type="ECO:0000313" key="2">
    <source>
        <dbReference type="EMBL" id="KAK9758369.1"/>
    </source>
</evidence>
<dbReference type="Proteomes" id="UP001443914">
    <property type="component" value="Unassembled WGS sequence"/>
</dbReference>
<dbReference type="Gene3D" id="3.30.40.10">
    <property type="entry name" value="Zinc/RING finger domain, C3HC4 (zinc finger)"/>
    <property type="match status" value="2"/>
</dbReference>
<dbReference type="EMBL" id="JBDFQZ010000001">
    <property type="protein sequence ID" value="KAK9758369.1"/>
    <property type="molecule type" value="Genomic_DNA"/>
</dbReference>
<dbReference type="InterPro" id="IPR051986">
    <property type="entry name" value="Innate_Immune_Apopt_Reg"/>
</dbReference>